<name>A0A165MPP0_EXIGL</name>
<evidence type="ECO:0000313" key="2">
    <source>
        <dbReference type="Proteomes" id="UP000077266"/>
    </source>
</evidence>
<protein>
    <submittedName>
        <fullName evidence="1">Uncharacterized protein</fullName>
    </submittedName>
</protein>
<dbReference type="Proteomes" id="UP000077266">
    <property type="component" value="Unassembled WGS sequence"/>
</dbReference>
<dbReference type="AlphaFoldDB" id="A0A165MPP0"/>
<evidence type="ECO:0000313" key="1">
    <source>
        <dbReference type="EMBL" id="KZV99577.1"/>
    </source>
</evidence>
<proteinExistence type="predicted"/>
<reference evidence="1 2" key="1">
    <citation type="journal article" date="2016" name="Mol. Biol. Evol.">
        <title>Comparative Genomics of Early-Diverging Mushroom-Forming Fungi Provides Insights into the Origins of Lignocellulose Decay Capabilities.</title>
        <authorList>
            <person name="Nagy L.G."/>
            <person name="Riley R."/>
            <person name="Tritt A."/>
            <person name="Adam C."/>
            <person name="Daum C."/>
            <person name="Floudas D."/>
            <person name="Sun H."/>
            <person name="Yadav J.S."/>
            <person name="Pangilinan J."/>
            <person name="Larsson K.H."/>
            <person name="Matsuura K."/>
            <person name="Barry K."/>
            <person name="Labutti K."/>
            <person name="Kuo R."/>
            <person name="Ohm R.A."/>
            <person name="Bhattacharya S.S."/>
            <person name="Shirouzu T."/>
            <person name="Yoshinaga Y."/>
            <person name="Martin F.M."/>
            <person name="Grigoriev I.V."/>
            <person name="Hibbett D.S."/>
        </authorList>
    </citation>
    <scope>NUCLEOTIDE SEQUENCE [LARGE SCALE GENOMIC DNA]</scope>
    <source>
        <strain evidence="1 2">HHB12029</strain>
    </source>
</reference>
<sequence>MQPDASHPFLRFLTTTTVREQPDLVDLGPGTLPVLELDRDTEDPPPIPSNLANRPCYYGFRFTDDEFTKTHDLCAAPVSHPNSLFVRKRDLVRTYAQKLGIWHKTVVEKAAVPRSTSDSVSGRDDIVWFVNLNVMSGCPTKAKIDMLRNALGVHGEVQWLAR</sequence>
<accession>A0A165MPP0</accession>
<dbReference type="InParanoid" id="A0A165MPP0"/>
<organism evidence="1 2">
    <name type="scientific">Exidia glandulosa HHB12029</name>
    <dbReference type="NCBI Taxonomy" id="1314781"/>
    <lineage>
        <taxon>Eukaryota</taxon>
        <taxon>Fungi</taxon>
        <taxon>Dikarya</taxon>
        <taxon>Basidiomycota</taxon>
        <taxon>Agaricomycotina</taxon>
        <taxon>Agaricomycetes</taxon>
        <taxon>Auriculariales</taxon>
        <taxon>Exidiaceae</taxon>
        <taxon>Exidia</taxon>
    </lineage>
</organism>
<gene>
    <name evidence="1" type="ORF">EXIGLDRAFT_831329</name>
</gene>
<keyword evidence="2" id="KW-1185">Reference proteome</keyword>
<dbReference type="EMBL" id="KV425908">
    <property type="protein sequence ID" value="KZV99577.1"/>
    <property type="molecule type" value="Genomic_DNA"/>
</dbReference>